<dbReference type="AlphaFoldDB" id="A0A0E9QM08"/>
<feature type="region of interest" description="Disordered" evidence="1">
    <location>
        <begin position="1"/>
        <end position="20"/>
    </location>
</feature>
<accession>A0A0E9QM08</accession>
<sequence length="20" mass="2302">MVANHGVRQSKKEGFCILRK</sequence>
<evidence type="ECO:0000313" key="2">
    <source>
        <dbReference type="EMBL" id="JAH17854.1"/>
    </source>
</evidence>
<name>A0A0E9QM08_ANGAN</name>
<protein>
    <submittedName>
        <fullName evidence="2">Uncharacterized protein</fullName>
    </submittedName>
</protein>
<proteinExistence type="predicted"/>
<dbReference type="EMBL" id="GBXM01090723">
    <property type="protein sequence ID" value="JAH17854.1"/>
    <property type="molecule type" value="Transcribed_RNA"/>
</dbReference>
<organism evidence="2">
    <name type="scientific">Anguilla anguilla</name>
    <name type="common">European freshwater eel</name>
    <name type="synonym">Muraena anguilla</name>
    <dbReference type="NCBI Taxonomy" id="7936"/>
    <lineage>
        <taxon>Eukaryota</taxon>
        <taxon>Metazoa</taxon>
        <taxon>Chordata</taxon>
        <taxon>Craniata</taxon>
        <taxon>Vertebrata</taxon>
        <taxon>Euteleostomi</taxon>
        <taxon>Actinopterygii</taxon>
        <taxon>Neopterygii</taxon>
        <taxon>Teleostei</taxon>
        <taxon>Anguilliformes</taxon>
        <taxon>Anguillidae</taxon>
        <taxon>Anguilla</taxon>
    </lineage>
</organism>
<reference evidence="2" key="2">
    <citation type="journal article" date="2015" name="Fish Shellfish Immunol.">
        <title>Early steps in the European eel (Anguilla anguilla)-Vibrio vulnificus interaction in the gills: Role of the RtxA13 toxin.</title>
        <authorList>
            <person name="Callol A."/>
            <person name="Pajuelo D."/>
            <person name="Ebbesson L."/>
            <person name="Teles M."/>
            <person name="MacKenzie S."/>
            <person name="Amaro C."/>
        </authorList>
    </citation>
    <scope>NUCLEOTIDE SEQUENCE</scope>
</reference>
<evidence type="ECO:0000256" key="1">
    <source>
        <dbReference type="SAM" id="MobiDB-lite"/>
    </source>
</evidence>
<reference evidence="2" key="1">
    <citation type="submission" date="2014-11" db="EMBL/GenBank/DDBJ databases">
        <authorList>
            <person name="Amaro Gonzalez C."/>
        </authorList>
    </citation>
    <scope>NUCLEOTIDE SEQUENCE</scope>
</reference>